<reference evidence="4" key="1">
    <citation type="journal article" date="2019" name="Int. J. Syst. Evol. Microbiol.">
        <title>The Global Catalogue of Microorganisms (GCM) 10K type strain sequencing project: providing services to taxonomists for standard genome sequencing and annotation.</title>
        <authorList>
            <consortium name="The Broad Institute Genomics Platform"/>
            <consortium name="The Broad Institute Genome Sequencing Center for Infectious Disease"/>
            <person name="Wu L."/>
            <person name="Ma J."/>
        </authorList>
    </citation>
    <scope>NUCLEOTIDE SEQUENCE [LARGE SCALE GENOMIC DNA]</scope>
    <source>
        <strain evidence="4">TISTR 932</strain>
    </source>
</reference>
<dbReference type="Pfam" id="PF00903">
    <property type="entry name" value="Glyoxalase"/>
    <property type="match status" value="2"/>
</dbReference>
<name>A0ABW5TM33_9ENTE</name>
<keyword evidence="1" id="KW-0479">Metal-binding</keyword>
<dbReference type="Gene3D" id="3.10.180.10">
    <property type="entry name" value="2,3-Dihydroxybiphenyl 1,2-Dioxygenase, domain 1"/>
    <property type="match status" value="2"/>
</dbReference>
<keyword evidence="4" id="KW-1185">Reference proteome</keyword>
<dbReference type="PROSITE" id="PS51819">
    <property type="entry name" value="VOC"/>
    <property type="match status" value="2"/>
</dbReference>
<dbReference type="SUPFAM" id="SSF54593">
    <property type="entry name" value="Glyoxalase/Bleomycin resistance protein/Dihydroxybiphenyl dioxygenase"/>
    <property type="match status" value="2"/>
</dbReference>
<dbReference type="InterPro" id="IPR004360">
    <property type="entry name" value="Glyas_Fos-R_dOase_dom"/>
</dbReference>
<dbReference type="InterPro" id="IPR037523">
    <property type="entry name" value="VOC_core"/>
</dbReference>
<dbReference type="CDD" id="cd16359">
    <property type="entry name" value="VOC_BsCatE_like_C"/>
    <property type="match status" value="1"/>
</dbReference>
<evidence type="ECO:0000313" key="4">
    <source>
        <dbReference type="Proteomes" id="UP001597427"/>
    </source>
</evidence>
<dbReference type="EMBL" id="JBHUMO010000043">
    <property type="protein sequence ID" value="MFD2729156.1"/>
    <property type="molecule type" value="Genomic_DNA"/>
</dbReference>
<protein>
    <submittedName>
        <fullName evidence="3">VOC family protein</fullName>
    </submittedName>
</protein>
<organism evidence="3 4">
    <name type="scientific">Enterococcus camelliae</name>
    <dbReference type="NCBI Taxonomy" id="453959"/>
    <lineage>
        <taxon>Bacteria</taxon>
        <taxon>Bacillati</taxon>
        <taxon>Bacillota</taxon>
        <taxon>Bacilli</taxon>
        <taxon>Lactobacillales</taxon>
        <taxon>Enterococcaceae</taxon>
        <taxon>Enterococcus</taxon>
    </lineage>
</organism>
<dbReference type="PANTHER" id="PTHR43279">
    <property type="entry name" value="CATECHOL-2,3-DIOXYGENASE"/>
    <property type="match status" value="1"/>
</dbReference>
<dbReference type="InterPro" id="IPR029068">
    <property type="entry name" value="Glyas_Bleomycin-R_OHBP_Dase"/>
</dbReference>
<dbReference type="InterPro" id="IPR018146">
    <property type="entry name" value="Glyoxalase_1_CS"/>
</dbReference>
<evidence type="ECO:0000256" key="1">
    <source>
        <dbReference type="ARBA" id="ARBA00022723"/>
    </source>
</evidence>
<dbReference type="PANTHER" id="PTHR43279:SF1">
    <property type="entry name" value="CATECHOL-2,3-DIOXYGENASE"/>
    <property type="match status" value="1"/>
</dbReference>
<evidence type="ECO:0000313" key="3">
    <source>
        <dbReference type="EMBL" id="MFD2729156.1"/>
    </source>
</evidence>
<comment type="caution">
    <text evidence="3">The sequence shown here is derived from an EMBL/GenBank/DDBJ whole genome shotgun (WGS) entry which is preliminary data.</text>
</comment>
<accession>A0ABW5TM33</accession>
<evidence type="ECO:0000259" key="2">
    <source>
        <dbReference type="PROSITE" id="PS51819"/>
    </source>
</evidence>
<sequence length="293" mass="32680">MTVRVPDFQLAATTHTGLVALKVADLEKMTQFYTEVIGLKVLSEKEGERFFGTEDGVTLLILKKVDQPLPITRKTGLYHVAFLLPSRSDLGDALIHYLSVDAPLVGASDHGYSEALYLTDPEGNGIEVYRDKPVDEWDIREDGEIVGVTIEMDAQGVVNEASQHWVGFPSGTKVGHVHLKIADLQKTEDFYTDVLGLSLKNNYGMQAKFFATGGYHHHIGSNIWMGRNIPAMAENDLGLAYYSFYVNKEDELSQLANRWENLGVSFVKDGDESLWIVDPNGIQIKFEQEPKTN</sequence>
<feature type="domain" description="VOC" evidence="2">
    <location>
        <begin position="173"/>
        <end position="293"/>
    </location>
</feature>
<dbReference type="Proteomes" id="UP001597427">
    <property type="component" value="Unassembled WGS sequence"/>
</dbReference>
<dbReference type="PROSITE" id="PS00934">
    <property type="entry name" value="GLYOXALASE_I_1"/>
    <property type="match status" value="1"/>
</dbReference>
<gene>
    <name evidence="3" type="ORF">ACFSR0_06945</name>
</gene>
<feature type="domain" description="VOC" evidence="2">
    <location>
        <begin position="15"/>
        <end position="131"/>
    </location>
</feature>
<dbReference type="RefSeq" id="WP_379981246.1">
    <property type="nucleotide sequence ID" value="NZ_JBHUMO010000043.1"/>
</dbReference>
<proteinExistence type="predicted"/>